<dbReference type="Proteomes" id="UP000509367">
    <property type="component" value="Chromosome"/>
</dbReference>
<accession>A0A6N1VF43</accession>
<evidence type="ECO:0000313" key="2">
    <source>
        <dbReference type="EMBL" id="QKV17842.1"/>
    </source>
</evidence>
<name>A0A6N1VF43_9HYPH</name>
<proteinExistence type="predicted"/>
<dbReference type="KEGG" id="orm:HTY61_04900"/>
<keyword evidence="3" id="KW-1185">Reference proteome</keyword>
<sequence>MTTPFAQMLSICGLSQSEAADFLNVPLNTIKKWGQGRNDPPLGVIKELADLYDLMDEAAEAALDLIRKHAADEIEMAYSGEHGRWPSVRCAMTVEAMIRLRLAIDQTDQ</sequence>
<dbReference type="AlphaFoldDB" id="A0A6N1VF43"/>
<reference evidence="2 3" key="1">
    <citation type="submission" date="2020-06" db="EMBL/GenBank/DDBJ databases">
        <title>Oricola thermophila sp. nov. isolated from a tidal sediments.</title>
        <authorList>
            <person name="Kwon K.K."/>
            <person name="Yang S.-H."/>
            <person name="Park M.-J."/>
        </authorList>
    </citation>
    <scope>NUCLEOTIDE SEQUENCE [LARGE SCALE GENOMIC DNA]</scope>
    <source>
        <strain evidence="2 3">MEBiC13590</strain>
    </source>
</reference>
<dbReference type="InterPro" id="IPR010982">
    <property type="entry name" value="Lambda_DNA-bd_dom_sf"/>
</dbReference>
<feature type="domain" description="HTH cro/C1-type" evidence="1">
    <location>
        <begin position="13"/>
        <end position="58"/>
    </location>
</feature>
<dbReference type="RefSeq" id="WP_175275739.1">
    <property type="nucleotide sequence ID" value="NZ_CP054836.1"/>
</dbReference>
<dbReference type="Pfam" id="PF01381">
    <property type="entry name" value="HTH_3"/>
    <property type="match status" value="1"/>
</dbReference>
<evidence type="ECO:0000313" key="3">
    <source>
        <dbReference type="Proteomes" id="UP000509367"/>
    </source>
</evidence>
<dbReference type="CDD" id="cd00093">
    <property type="entry name" value="HTH_XRE"/>
    <property type="match status" value="1"/>
</dbReference>
<dbReference type="EMBL" id="CP054836">
    <property type="protein sequence ID" value="QKV17842.1"/>
    <property type="molecule type" value="Genomic_DNA"/>
</dbReference>
<gene>
    <name evidence="2" type="ORF">HTY61_04900</name>
</gene>
<evidence type="ECO:0000259" key="1">
    <source>
        <dbReference type="PROSITE" id="PS50943"/>
    </source>
</evidence>
<dbReference type="PROSITE" id="PS50943">
    <property type="entry name" value="HTH_CROC1"/>
    <property type="match status" value="1"/>
</dbReference>
<dbReference type="GO" id="GO:0003677">
    <property type="term" value="F:DNA binding"/>
    <property type="evidence" value="ECO:0007669"/>
    <property type="project" value="InterPro"/>
</dbReference>
<organism evidence="2 3">
    <name type="scientific">Oricola thermophila</name>
    <dbReference type="NCBI Taxonomy" id="2742145"/>
    <lineage>
        <taxon>Bacteria</taxon>
        <taxon>Pseudomonadati</taxon>
        <taxon>Pseudomonadota</taxon>
        <taxon>Alphaproteobacteria</taxon>
        <taxon>Hyphomicrobiales</taxon>
        <taxon>Ahrensiaceae</taxon>
        <taxon>Oricola</taxon>
    </lineage>
</organism>
<protein>
    <submittedName>
        <fullName evidence="2">Helix-turn-helix domain-containing protein</fullName>
    </submittedName>
</protein>
<dbReference type="Gene3D" id="1.10.260.40">
    <property type="entry name" value="lambda repressor-like DNA-binding domains"/>
    <property type="match status" value="1"/>
</dbReference>
<dbReference type="SUPFAM" id="SSF47413">
    <property type="entry name" value="lambda repressor-like DNA-binding domains"/>
    <property type="match status" value="1"/>
</dbReference>
<dbReference type="InterPro" id="IPR001387">
    <property type="entry name" value="Cro/C1-type_HTH"/>
</dbReference>